<comment type="pathway">
    <text evidence="4">Amino-acid biosynthesis; L-leucine biosynthesis; L-leucine from 3-methyl-2-oxobutanoate: step 4/4.</text>
</comment>
<dbReference type="NCBIfam" id="NF009897">
    <property type="entry name" value="PRK13357.1"/>
    <property type="match status" value="1"/>
</dbReference>
<sequence>MTSFTIHDAPVHTEDERAAVLSDPGFGARFSDHMALIEWTSEEGWHDRRIVGYGPFELDPAAAVFHYAQEAFEGLKAYAHADGSVWRFRAEVNADRFQRSCRRLGLPELPVEDFLASVDELVTIDRDWVPTGQEQSLYLRPFMFARSPFLAVKPSTVVTYAVIASPSGAYFGGSGVQPVDIWFTRDFTRAAPGGTGFAKCGGNYAASMVSQQEAEANGCSQVGFLDAVEHRYVEELGGMNLFVVTDDGRIITPALTDTILEGVTRTAILQLATDAGLVAEERRLALDELVEGVDRGTFTEVFACGTAAIITPVGSLKDAEGQHTVGDGEPGETTLGLRQRLTDIQYGKADDIHGWMHRIV</sequence>
<evidence type="ECO:0000256" key="9">
    <source>
        <dbReference type="ARBA" id="ARBA00022898"/>
    </source>
</evidence>
<dbReference type="EMBL" id="CP019607">
    <property type="protein sequence ID" value="AQP51601.1"/>
    <property type="molecule type" value="Genomic_DNA"/>
</dbReference>
<keyword evidence="8 17" id="KW-0808">Transferase</keyword>
<dbReference type="Proteomes" id="UP000188235">
    <property type="component" value="Chromosome"/>
</dbReference>
<name>A0A1Q2D018_9ACTN</name>
<proteinExistence type="inferred from homology"/>
<organism evidence="18 19">
    <name type="scientific">Tessaracoccus flavescens</name>
    <dbReference type="NCBI Taxonomy" id="399497"/>
    <lineage>
        <taxon>Bacteria</taxon>
        <taxon>Bacillati</taxon>
        <taxon>Actinomycetota</taxon>
        <taxon>Actinomycetes</taxon>
        <taxon>Propionibacteriales</taxon>
        <taxon>Propionibacteriaceae</taxon>
        <taxon>Tessaracoccus</taxon>
    </lineage>
</organism>
<evidence type="ECO:0000256" key="8">
    <source>
        <dbReference type="ARBA" id="ARBA00022679"/>
    </source>
</evidence>
<evidence type="ECO:0000256" key="11">
    <source>
        <dbReference type="ARBA" id="ARBA00048212"/>
    </source>
</evidence>
<comment type="cofactor">
    <cofactor evidence="1 16">
        <name>pyridoxal 5'-phosphate</name>
        <dbReference type="ChEBI" id="CHEBI:597326"/>
    </cofactor>
</comment>
<feature type="modified residue" description="N6-(pyridoxal phosphate)lysine" evidence="14">
    <location>
        <position position="199"/>
    </location>
</feature>
<keyword evidence="6 17" id="KW-0032">Aminotransferase</keyword>
<dbReference type="GO" id="GO:0052656">
    <property type="term" value="F:L-isoleucine-2-oxoglutarate transaminase activity"/>
    <property type="evidence" value="ECO:0007669"/>
    <property type="project" value="RHEA"/>
</dbReference>
<comment type="catalytic activity">
    <reaction evidence="13 17">
        <text>L-leucine + 2-oxoglutarate = 4-methyl-2-oxopentanoate + L-glutamate</text>
        <dbReference type="Rhea" id="RHEA:18321"/>
        <dbReference type="ChEBI" id="CHEBI:16810"/>
        <dbReference type="ChEBI" id="CHEBI:17865"/>
        <dbReference type="ChEBI" id="CHEBI:29985"/>
        <dbReference type="ChEBI" id="CHEBI:57427"/>
        <dbReference type="EC" id="2.6.1.42"/>
    </reaction>
</comment>
<evidence type="ECO:0000256" key="13">
    <source>
        <dbReference type="ARBA" id="ARBA00049229"/>
    </source>
</evidence>
<comment type="similarity">
    <text evidence="5 15">Belongs to the class-IV pyridoxal-phosphate-dependent aminotransferase family.</text>
</comment>
<dbReference type="GO" id="GO:0009099">
    <property type="term" value="P:L-valine biosynthetic process"/>
    <property type="evidence" value="ECO:0007669"/>
    <property type="project" value="UniProtKB-UniPathway"/>
</dbReference>
<dbReference type="RefSeq" id="WP_077351054.1">
    <property type="nucleotide sequence ID" value="NZ_CP019607.1"/>
</dbReference>
<gene>
    <name evidence="18" type="ORF">BW733_13015</name>
</gene>
<dbReference type="InterPro" id="IPR043131">
    <property type="entry name" value="BCAT-like_N"/>
</dbReference>
<evidence type="ECO:0000256" key="7">
    <source>
        <dbReference type="ARBA" id="ARBA00022605"/>
    </source>
</evidence>
<comment type="pathway">
    <text evidence="2">Amino-acid biosynthesis; L-isoleucine biosynthesis; L-isoleucine from 2-oxobutanoate: step 4/4.</text>
</comment>
<evidence type="ECO:0000256" key="14">
    <source>
        <dbReference type="PIRSR" id="PIRSR006468-1"/>
    </source>
</evidence>
<evidence type="ECO:0000313" key="18">
    <source>
        <dbReference type="EMBL" id="AQP51601.1"/>
    </source>
</evidence>
<dbReference type="UniPathway" id="UPA00049">
    <property type="reaction ID" value="UER00062"/>
</dbReference>
<dbReference type="AlphaFoldDB" id="A0A1Q2D018"/>
<dbReference type="EC" id="2.6.1.42" evidence="17"/>
<dbReference type="InterPro" id="IPR043132">
    <property type="entry name" value="BCAT-like_C"/>
</dbReference>
<dbReference type="OrthoDB" id="9804984at2"/>
<dbReference type="InterPro" id="IPR033939">
    <property type="entry name" value="BCAT_family"/>
</dbReference>
<evidence type="ECO:0000256" key="10">
    <source>
        <dbReference type="ARBA" id="ARBA00023304"/>
    </source>
</evidence>
<comment type="pathway">
    <text evidence="3">Amino-acid biosynthesis; L-valine biosynthesis; L-valine from pyruvate: step 4/4.</text>
</comment>
<dbReference type="Pfam" id="PF01063">
    <property type="entry name" value="Aminotran_4"/>
    <property type="match status" value="1"/>
</dbReference>
<evidence type="ECO:0000313" key="19">
    <source>
        <dbReference type="Proteomes" id="UP000188235"/>
    </source>
</evidence>
<comment type="catalytic activity">
    <reaction evidence="12 17">
        <text>L-isoleucine + 2-oxoglutarate = (S)-3-methyl-2-oxopentanoate + L-glutamate</text>
        <dbReference type="Rhea" id="RHEA:24801"/>
        <dbReference type="ChEBI" id="CHEBI:16810"/>
        <dbReference type="ChEBI" id="CHEBI:29985"/>
        <dbReference type="ChEBI" id="CHEBI:35146"/>
        <dbReference type="ChEBI" id="CHEBI:58045"/>
        <dbReference type="EC" id="2.6.1.42"/>
    </reaction>
</comment>
<dbReference type="Gene3D" id="3.30.470.10">
    <property type="match status" value="1"/>
</dbReference>
<dbReference type="InterPro" id="IPR036038">
    <property type="entry name" value="Aminotransferase-like"/>
</dbReference>
<dbReference type="PANTHER" id="PTHR11825:SF44">
    <property type="entry name" value="BRANCHED-CHAIN-AMINO-ACID AMINOTRANSFERASE"/>
    <property type="match status" value="1"/>
</dbReference>
<dbReference type="GO" id="GO:0052655">
    <property type="term" value="F:L-valine-2-oxoglutarate transaminase activity"/>
    <property type="evidence" value="ECO:0007669"/>
    <property type="project" value="RHEA"/>
</dbReference>
<evidence type="ECO:0000256" key="6">
    <source>
        <dbReference type="ARBA" id="ARBA00022576"/>
    </source>
</evidence>
<evidence type="ECO:0000256" key="1">
    <source>
        <dbReference type="ARBA" id="ARBA00001933"/>
    </source>
</evidence>
<dbReference type="GO" id="GO:0052654">
    <property type="term" value="F:L-leucine-2-oxoglutarate transaminase activity"/>
    <property type="evidence" value="ECO:0007669"/>
    <property type="project" value="RHEA"/>
</dbReference>
<dbReference type="PANTHER" id="PTHR11825">
    <property type="entry name" value="SUBGROUP IIII AMINOTRANSFERASE"/>
    <property type="match status" value="1"/>
</dbReference>
<dbReference type="InterPro" id="IPR001544">
    <property type="entry name" value="Aminotrans_IV"/>
</dbReference>
<evidence type="ECO:0000256" key="3">
    <source>
        <dbReference type="ARBA" id="ARBA00004931"/>
    </source>
</evidence>
<dbReference type="CDD" id="cd01557">
    <property type="entry name" value="BCAT_beta_family"/>
    <property type="match status" value="1"/>
</dbReference>
<keyword evidence="10 17" id="KW-0100">Branched-chain amino acid biosynthesis</keyword>
<accession>A0A1Q2D018</accession>
<keyword evidence="7 17" id="KW-0028">Amino-acid biosynthesis</keyword>
<comment type="catalytic activity">
    <reaction evidence="11 17">
        <text>L-valine + 2-oxoglutarate = 3-methyl-2-oxobutanoate + L-glutamate</text>
        <dbReference type="Rhea" id="RHEA:24813"/>
        <dbReference type="ChEBI" id="CHEBI:11851"/>
        <dbReference type="ChEBI" id="CHEBI:16810"/>
        <dbReference type="ChEBI" id="CHEBI:29985"/>
        <dbReference type="ChEBI" id="CHEBI:57762"/>
        <dbReference type="EC" id="2.6.1.42"/>
    </reaction>
</comment>
<dbReference type="GO" id="GO:0009097">
    <property type="term" value="P:isoleucine biosynthetic process"/>
    <property type="evidence" value="ECO:0007669"/>
    <property type="project" value="UniProtKB-UniPathway"/>
</dbReference>
<dbReference type="UniPathway" id="UPA00048">
    <property type="reaction ID" value="UER00073"/>
</dbReference>
<evidence type="ECO:0000256" key="5">
    <source>
        <dbReference type="ARBA" id="ARBA00009320"/>
    </source>
</evidence>
<dbReference type="PIRSF" id="PIRSF006468">
    <property type="entry name" value="BCAT1"/>
    <property type="match status" value="1"/>
</dbReference>
<dbReference type="GO" id="GO:0009098">
    <property type="term" value="P:L-leucine biosynthetic process"/>
    <property type="evidence" value="ECO:0007669"/>
    <property type="project" value="UniProtKB-UniPathway"/>
</dbReference>
<dbReference type="InterPro" id="IPR018300">
    <property type="entry name" value="Aminotrans_IV_CS"/>
</dbReference>
<dbReference type="Gene3D" id="3.20.10.10">
    <property type="entry name" value="D-amino Acid Aminotransferase, subunit A, domain 2"/>
    <property type="match status" value="1"/>
</dbReference>
<dbReference type="InterPro" id="IPR005786">
    <property type="entry name" value="B_amino_transII"/>
</dbReference>
<dbReference type="UniPathway" id="UPA00047">
    <property type="reaction ID" value="UER00058"/>
</dbReference>
<keyword evidence="9 16" id="KW-0663">Pyridoxal phosphate</keyword>
<evidence type="ECO:0000256" key="12">
    <source>
        <dbReference type="ARBA" id="ARBA00048798"/>
    </source>
</evidence>
<dbReference type="PROSITE" id="PS00770">
    <property type="entry name" value="AA_TRANSFER_CLASS_4"/>
    <property type="match status" value="1"/>
</dbReference>
<dbReference type="NCBIfam" id="TIGR01123">
    <property type="entry name" value="ilvE_II"/>
    <property type="match status" value="1"/>
</dbReference>
<evidence type="ECO:0000256" key="2">
    <source>
        <dbReference type="ARBA" id="ARBA00004824"/>
    </source>
</evidence>
<evidence type="ECO:0000256" key="4">
    <source>
        <dbReference type="ARBA" id="ARBA00005072"/>
    </source>
</evidence>
<protein>
    <recommendedName>
        <fullName evidence="17">Branched-chain-amino-acid aminotransferase</fullName>
        <ecNumber evidence="17">2.6.1.42</ecNumber>
    </recommendedName>
</protein>
<keyword evidence="19" id="KW-1185">Reference proteome</keyword>
<dbReference type="STRING" id="399497.BW733_13015"/>
<dbReference type="SUPFAM" id="SSF56752">
    <property type="entry name" value="D-aminoacid aminotransferase-like PLP-dependent enzymes"/>
    <property type="match status" value="1"/>
</dbReference>
<evidence type="ECO:0000256" key="16">
    <source>
        <dbReference type="RuleBase" id="RU004516"/>
    </source>
</evidence>
<dbReference type="KEGG" id="tfa:BW733_13015"/>
<evidence type="ECO:0000256" key="15">
    <source>
        <dbReference type="RuleBase" id="RU004106"/>
    </source>
</evidence>
<reference evidence="18 19" key="1">
    <citation type="journal article" date="2008" name="Int. J. Syst. Evol. Microbiol.">
        <title>Tessaracoccus flavescens sp. nov., isolated from marine sediment.</title>
        <authorList>
            <person name="Lee D.W."/>
            <person name="Lee S.D."/>
        </authorList>
    </citation>
    <scope>NUCLEOTIDE SEQUENCE [LARGE SCALE GENOMIC DNA]</scope>
    <source>
        <strain evidence="18 19">SST-39T</strain>
    </source>
</reference>
<evidence type="ECO:0000256" key="17">
    <source>
        <dbReference type="RuleBase" id="RU004517"/>
    </source>
</evidence>